<dbReference type="EMBL" id="JAHDTB010000004">
    <property type="protein sequence ID" value="MBW8287267.1"/>
    <property type="molecule type" value="Genomic_DNA"/>
</dbReference>
<dbReference type="InterPro" id="IPR036135">
    <property type="entry name" value="MoeA_linker/N_sf"/>
</dbReference>
<comment type="pathway">
    <text evidence="2 6">Cofactor biosynthesis; molybdopterin biosynthesis.</text>
</comment>
<dbReference type="InterPro" id="IPR038987">
    <property type="entry name" value="MoeA-like"/>
</dbReference>
<evidence type="ECO:0000256" key="3">
    <source>
        <dbReference type="ARBA" id="ARBA00010763"/>
    </source>
</evidence>
<dbReference type="InterPro" id="IPR036688">
    <property type="entry name" value="MoeA_C_domain_IV_sf"/>
</dbReference>
<dbReference type="InterPro" id="IPR008284">
    <property type="entry name" value="MoCF_biosynth_CS"/>
</dbReference>
<dbReference type="Gene3D" id="3.90.105.10">
    <property type="entry name" value="Molybdopterin biosynthesis moea protein, domain 2"/>
    <property type="match status" value="1"/>
</dbReference>
<comment type="cofactor">
    <cofactor evidence="6">
        <name>Mg(2+)</name>
        <dbReference type="ChEBI" id="CHEBI:18420"/>
    </cofactor>
</comment>
<keyword evidence="6" id="KW-0808">Transferase</keyword>
<comment type="catalytic activity">
    <reaction evidence="5">
        <text>adenylyl-molybdopterin + molybdate = Mo-molybdopterin + AMP + H(+)</text>
        <dbReference type="Rhea" id="RHEA:35047"/>
        <dbReference type="ChEBI" id="CHEBI:15378"/>
        <dbReference type="ChEBI" id="CHEBI:36264"/>
        <dbReference type="ChEBI" id="CHEBI:62727"/>
        <dbReference type="ChEBI" id="CHEBI:71302"/>
        <dbReference type="ChEBI" id="CHEBI:456215"/>
        <dbReference type="EC" id="2.10.1.1"/>
    </reaction>
</comment>
<dbReference type="NCBIfam" id="NF045515">
    <property type="entry name" value="Glp_gephyrin"/>
    <property type="match status" value="1"/>
</dbReference>
<evidence type="ECO:0000256" key="5">
    <source>
        <dbReference type="ARBA" id="ARBA00047317"/>
    </source>
</evidence>
<evidence type="ECO:0000313" key="8">
    <source>
        <dbReference type="EMBL" id="MBW8287267.1"/>
    </source>
</evidence>
<dbReference type="InterPro" id="IPR001453">
    <property type="entry name" value="MoaB/Mog_dom"/>
</dbReference>
<gene>
    <name evidence="8" type="ORF">KIF53_06460</name>
</gene>
<dbReference type="InterPro" id="IPR005110">
    <property type="entry name" value="MoeA_linker/N"/>
</dbReference>
<protein>
    <recommendedName>
        <fullName evidence="6">Molybdopterin molybdenumtransferase</fullName>
        <ecNumber evidence="6">2.10.1.1</ecNumber>
    </recommendedName>
</protein>
<dbReference type="Gene3D" id="2.40.340.10">
    <property type="entry name" value="MoeA, C-terminal, domain IV"/>
    <property type="match status" value="1"/>
</dbReference>
<dbReference type="PROSITE" id="PS01079">
    <property type="entry name" value="MOCF_BIOSYNTHESIS_2"/>
    <property type="match status" value="1"/>
</dbReference>
<dbReference type="PANTHER" id="PTHR10192:SF5">
    <property type="entry name" value="GEPHYRIN"/>
    <property type="match status" value="1"/>
</dbReference>
<dbReference type="RefSeq" id="WP_043573968.1">
    <property type="nucleotide sequence ID" value="NZ_CP142381.1"/>
</dbReference>
<comment type="similarity">
    <text evidence="3 6">Belongs to the MoeA family.</text>
</comment>
<sequence length="398" mass="41982">MLAFEDAQRYLADYAPPLTGTETVRLDEAAGRVLARALTAALDMPPADNSAMDGYAVRCADAAPGVALPVQQRCYAGQAPEALLPGQAIRLFTGSLLPDGADAVAMQEDAEEADGMVTISRPPLPGQHIRRRGEDVAAGAILLEAGCVLGPGHIALLASQGMAEVPVFPRLKVGILTSGDELVAPGEARAPQQIYNSNGAMLAALAAGMGARVAARRHARDVEDELRQAFAELARECDLVLSVGGVSVGERDLVKPVLAGLGAELDLWKVRMKPGKPVALARLGATPVVCLPGNPVSAYVVFALLVTPLMRRMQGRGECFPPVGQLPLASGAQRKDCGREDFLRVRLESDARLHPHGRQAAGIISALPGSSGLARLPADRQLADGDRVAYYDWRHWLA</sequence>
<dbReference type="SUPFAM" id="SSF63867">
    <property type="entry name" value="MoeA C-terminal domain-like"/>
    <property type="match status" value="1"/>
</dbReference>
<dbReference type="EC" id="2.10.1.1" evidence="6"/>
<dbReference type="Gene3D" id="3.40.980.10">
    <property type="entry name" value="MoaB/Mog-like domain"/>
    <property type="match status" value="1"/>
</dbReference>
<name>A0ABS7FB43_9NEIS</name>
<evidence type="ECO:0000256" key="1">
    <source>
        <dbReference type="ARBA" id="ARBA00002901"/>
    </source>
</evidence>
<evidence type="ECO:0000259" key="7">
    <source>
        <dbReference type="SMART" id="SM00852"/>
    </source>
</evidence>
<dbReference type="Gene3D" id="2.170.190.11">
    <property type="entry name" value="Molybdopterin biosynthesis moea protein, domain 3"/>
    <property type="match status" value="1"/>
</dbReference>
<keyword evidence="9" id="KW-1185">Reference proteome</keyword>
<evidence type="ECO:0000256" key="2">
    <source>
        <dbReference type="ARBA" id="ARBA00005046"/>
    </source>
</evidence>
<dbReference type="Proteomes" id="UP000711178">
    <property type="component" value="Unassembled WGS sequence"/>
</dbReference>
<feature type="domain" description="MoaB/Mog" evidence="7">
    <location>
        <begin position="174"/>
        <end position="312"/>
    </location>
</feature>
<proteinExistence type="inferred from homology"/>
<keyword evidence="6" id="KW-0479">Metal-binding</keyword>
<organism evidence="8 9">
    <name type="scientific">Chromobacterium subtsugae</name>
    <dbReference type="NCBI Taxonomy" id="251747"/>
    <lineage>
        <taxon>Bacteria</taxon>
        <taxon>Pseudomonadati</taxon>
        <taxon>Pseudomonadota</taxon>
        <taxon>Betaproteobacteria</taxon>
        <taxon>Neisseriales</taxon>
        <taxon>Chromobacteriaceae</taxon>
        <taxon>Chromobacterium</taxon>
    </lineage>
</organism>
<dbReference type="Pfam" id="PF00994">
    <property type="entry name" value="MoCF_biosynth"/>
    <property type="match status" value="1"/>
</dbReference>
<accession>A0ABS7FB43</accession>
<keyword evidence="6" id="KW-0460">Magnesium</keyword>
<dbReference type="SMART" id="SM00852">
    <property type="entry name" value="MoCF_biosynth"/>
    <property type="match status" value="1"/>
</dbReference>
<dbReference type="SUPFAM" id="SSF53218">
    <property type="entry name" value="Molybdenum cofactor biosynthesis proteins"/>
    <property type="match status" value="1"/>
</dbReference>
<evidence type="ECO:0000313" key="9">
    <source>
        <dbReference type="Proteomes" id="UP000711178"/>
    </source>
</evidence>
<dbReference type="NCBIfam" id="TIGR00177">
    <property type="entry name" value="molyb_syn"/>
    <property type="match status" value="1"/>
</dbReference>
<dbReference type="InterPro" id="IPR005111">
    <property type="entry name" value="MoeA_C_domain_IV"/>
</dbReference>
<keyword evidence="6" id="KW-0500">Molybdenum</keyword>
<dbReference type="PANTHER" id="PTHR10192">
    <property type="entry name" value="MOLYBDOPTERIN BIOSYNTHESIS PROTEIN"/>
    <property type="match status" value="1"/>
</dbReference>
<evidence type="ECO:0000256" key="6">
    <source>
        <dbReference type="RuleBase" id="RU365090"/>
    </source>
</evidence>
<evidence type="ECO:0000256" key="4">
    <source>
        <dbReference type="ARBA" id="ARBA00023150"/>
    </source>
</evidence>
<dbReference type="Pfam" id="PF03453">
    <property type="entry name" value="MoeA_N"/>
    <property type="match status" value="1"/>
</dbReference>
<dbReference type="Pfam" id="PF03454">
    <property type="entry name" value="MoeA_C"/>
    <property type="match status" value="1"/>
</dbReference>
<dbReference type="GeneID" id="89686829"/>
<dbReference type="SUPFAM" id="SSF63882">
    <property type="entry name" value="MoeA N-terminal region -like"/>
    <property type="match status" value="1"/>
</dbReference>
<reference evidence="8 9" key="1">
    <citation type="submission" date="2021-05" db="EMBL/GenBank/DDBJ databases">
        <title>Draft Whole Genome Sequencing Of Biosensor Chromobacterium violaceum Strain CV026 Reveals A Regulatory RNA In Chromobacterium violaceum Phenotype Regulatory Network.</title>
        <authorList>
            <person name="Hong K.W."/>
            <person name="Chan K.G."/>
            <person name="Chang C.-Y."/>
        </authorList>
    </citation>
    <scope>NUCLEOTIDE SEQUENCE [LARGE SCALE GENOMIC DNA]</scope>
    <source>
        <strain evidence="8 9">ATCC 31532</strain>
    </source>
</reference>
<comment type="caution">
    <text evidence="8">The sequence shown here is derived from an EMBL/GenBank/DDBJ whole genome shotgun (WGS) entry which is preliminary data.</text>
</comment>
<dbReference type="InterPro" id="IPR036425">
    <property type="entry name" value="MoaB/Mog-like_dom_sf"/>
</dbReference>
<keyword evidence="4 6" id="KW-0501">Molybdenum cofactor biosynthesis</keyword>
<comment type="function">
    <text evidence="1 6">Catalyzes the insertion of molybdate into adenylated molybdopterin with the concomitant release of AMP.</text>
</comment>
<dbReference type="CDD" id="cd00887">
    <property type="entry name" value="MoeA"/>
    <property type="match status" value="1"/>
</dbReference>